<evidence type="ECO:0000313" key="2">
    <source>
        <dbReference type="EMBL" id="PRY87906.1"/>
    </source>
</evidence>
<dbReference type="InterPro" id="IPR006076">
    <property type="entry name" value="FAD-dep_OxRdtase"/>
</dbReference>
<dbReference type="Proteomes" id="UP000238157">
    <property type="component" value="Unassembled WGS sequence"/>
</dbReference>
<proteinExistence type="predicted"/>
<dbReference type="EMBL" id="PVTR01000005">
    <property type="protein sequence ID" value="PRY87906.1"/>
    <property type="molecule type" value="Genomic_DNA"/>
</dbReference>
<dbReference type="PANTHER" id="PTHR13847">
    <property type="entry name" value="SARCOSINE DEHYDROGENASE-RELATED"/>
    <property type="match status" value="1"/>
</dbReference>
<dbReference type="AlphaFoldDB" id="A0A2T0WMH6"/>
<keyword evidence="3" id="KW-1185">Reference proteome</keyword>
<organism evidence="2 3">
    <name type="scientific">Mongoliibacter ruber</name>
    <dbReference type="NCBI Taxonomy" id="1750599"/>
    <lineage>
        <taxon>Bacteria</taxon>
        <taxon>Pseudomonadati</taxon>
        <taxon>Bacteroidota</taxon>
        <taxon>Cytophagia</taxon>
        <taxon>Cytophagales</taxon>
        <taxon>Cyclobacteriaceae</taxon>
        <taxon>Mongoliibacter</taxon>
    </lineage>
</organism>
<sequence>MLSFWEKRSFVHHDLVVIGAGIVGLSTAIQFKNENPNASVLVLERGIFPSGASTRNAGFACFGSLTEILDDLNVLPVQEVKSLVEKRYQGLRAIRTVFGDKALGYEGNGGFELITSKEEKYLGKLDYINTILSPIFGEDVFELEKKPVDFGFSSEVKAIVRNNFEGELDSGKFLNTLWETCQVFKIKILTGAAVKEIDQVKKTVTVQHASYDTLIDFEAEKIAVCTNAFASQLIGGLDMQPGRGMVMVTKPLTKTIPWKGAFHYDLGYVYFRNIENRLLIGGGRNLDIEAEQTLEPGINPKLKKYLQELAREIILPGQSIDFDQEWSGVMSFGPNKKPIIECVTQDIGMAVRLGGMGVAIGWQTASDLVKLLRKQ</sequence>
<dbReference type="Gene3D" id="3.50.50.60">
    <property type="entry name" value="FAD/NAD(P)-binding domain"/>
    <property type="match status" value="1"/>
</dbReference>
<dbReference type="RefSeq" id="WP_106133407.1">
    <property type="nucleotide sequence ID" value="NZ_PVTR01000005.1"/>
</dbReference>
<dbReference type="GO" id="GO:0005737">
    <property type="term" value="C:cytoplasm"/>
    <property type="evidence" value="ECO:0007669"/>
    <property type="project" value="TreeGrafter"/>
</dbReference>
<dbReference type="PANTHER" id="PTHR13847:SF281">
    <property type="entry name" value="FAD DEPENDENT OXIDOREDUCTASE DOMAIN-CONTAINING PROTEIN"/>
    <property type="match status" value="1"/>
</dbReference>
<dbReference type="SUPFAM" id="SSF51905">
    <property type="entry name" value="FAD/NAD(P)-binding domain"/>
    <property type="match status" value="1"/>
</dbReference>
<dbReference type="Gene3D" id="3.30.9.10">
    <property type="entry name" value="D-Amino Acid Oxidase, subunit A, domain 2"/>
    <property type="match status" value="1"/>
</dbReference>
<dbReference type="OrthoDB" id="1491488at2"/>
<evidence type="ECO:0000259" key="1">
    <source>
        <dbReference type="Pfam" id="PF01266"/>
    </source>
</evidence>
<dbReference type="Pfam" id="PF01266">
    <property type="entry name" value="DAO"/>
    <property type="match status" value="1"/>
</dbReference>
<accession>A0A2T0WMH6</accession>
<comment type="caution">
    <text evidence="2">The sequence shown here is derived from an EMBL/GenBank/DDBJ whole genome shotgun (WGS) entry which is preliminary data.</text>
</comment>
<dbReference type="InterPro" id="IPR036188">
    <property type="entry name" value="FAD/NAD-bd_sf"/>
</dbReference>
<evidence type="ECO:0000313" key="3">
    <source>
        <dbReference type="Proteomes" id="UP000238157"/>
    </source>
</evidence>
<feature type="domain" description="FAD dependent oxidoreductase" evidence="1">
    <location>
        <begin position="14"/>
        <end position="368"/>
    </location>
</feature>
<reference evidence="2 3" key="1">
    <citation type="submission" date="2018-03" db="EMBL/GenBank/DDBJ databases">
        <title>Genomic Encyclopedia of Archaeal and Bacterial Type Strains, Phase II (KMG-II): from individual species to whole genera.</title>
        <authorList>
            <person name="Goeker M."/>
        </authorList>
    </citation>
    <scope>NUCLEOTIDE SEQUENCE [LARGE SCALE GENOMIC DNA]</scope>
    <source>
        <strain evidence="2 3">DSM 27929</strain>
    </source>
</reference>
<protein>
    <submittedName>
        <fullName evidence="2">Glycine/D-amino acid oxidase-like deaminating enzyme</fullName>
    </submittedName>
</protein>
<name>A0A2T0WMH6_9BACT</name>
<gene>
    <name evidence="2" type="ORF">CLW00_10526</name>
</gene>